<reference evidence="2 3" key="1">
    <citation type="submission" date="2019-06" db="EMBL/GenBank/DDBJ databases">
        <title>A chromosome-scale genome assembly of the striped catfish, Pangasianodon hypophthalmus.</title>
        <authorList>
            <person name="Wen M."/>
            <person name="Zahm M."/>
            <person name="Roques C."/>
            <person name="Cabau C."/>
            <person name="Klopp C."/>
            <person name="Donnadieu C."/>
            <person name="Jouanno E."/>
            <person name="Avarre J.-C."/>
            <person name="Campet M."/>
            <person name="Ha T.T.T."/>
            <person name="Dugue R."/>
            <person name="Lampietro C."/>
            <person name="Louis A."/>
            <person name="Herpin A."/>
            <person name="Echchiki A."/>
            <person name="Berthelot C."/>
            <person name="Parey E."/>
            <person name="Roest-Crollius H."/>
            <person name="Braasch I."/>
            <person name="Postlethwait J."/>
            <person name="Bobe J."/>
            <person name="Montfort J."/>
            <person name="Bouchez O."/>
            <person name="Begum T."/>
            <person name="Schartl M."/>
            <person name="Guiguen Y."/>
        </authorList>
    </citation>
    <scope>NUCLEOTIDE SEQUENCE [LARGE SCALE GENOMIC DNA]</scope>
    <source>
        <strain evidence="2 3">Indonesia</strain>
        <tissue evidence="2">Blood</tissue>
    </source>
</reference>
<sequence>MNRLCYLKSFATFSWIKCLVFITGSIVSIKTRLHCIHLGVAFNLFIVLRDSQTVLKMYKAEGKGGF</sequence>
<dbReference type="EMBL" id="VFJC01000012">
    <property type="protein sequence ID" value="KAB5559329.1"/>
    <property type="molecule type" value="Genomic_DNA"/>
</dbReference>
<dbReference type="AlphaFoldDB" id="A0A5N5MW75"/>
<proteinExistence type="predicted"/>
<feature type="transmembrane region" description="Helical" evidence="1">
    <location>
        <begin position="6"/>
        <end position="29"/>
    </location>
</feature>
<gene>
    <name evidence="2" type="ORF">PHYPO_G00027800</name>
</gene>
<comment type="caution">
    <text evidence="2">The sequence shown here is derived from an EMBL/GenBank/DDBJ whole genome shotgun (WGS) entry which is preliminary data.</text>
</comment>
<keyword evidence="1" id="KW-1133">Transmembrane helix</keyword>
<name>A0A5N5MW75_PANHP</name>
<protein>
    <submittedName>
        <fullName evidence="2">Uncharacterized protein</fullName>
    </submittedName>
</protein>
<evidence type="ECO:0000313" key="2">
    <source>
        <dbReference type="EMBL" id="KAB5559329.1"/>
    </source>
</evidence>
<keyword evidence="3" id="KW-1185">Reference proteome</keyword>
<evidence type="ECO:0000256" key="1">
    <source>
        <dbReference type="SAM" id="Phobius"/>
    </source>
</evidence>
<organism evidence="2 3">
    <name type="scientific">Pangasianodon hypophthalmus</name>
    <name type="common">Striped catfish</name>
    <name type="synonym">Helicophagus hypophthalmus</name>
    <dbReference type="NCBI Taxonomy" id="310915"/>
    <lineage>
        <taxon>Eukaryota</taxon>
        <taxon>Metazoa</taxon>
        <taxon>Chordata</taxon>
        <taxon>Craniata</taxon>
        <taxon>Vertebrata</taxon>
        <taxon>Euteleostomi</taxon>
        <taxon>Actinopterygii</taxon>
        <taxon>Neopterygii</taxon>
        <taxon>Teleostei</taxon>
        <taxon>Ostariophysi</taxon>
        <taxon>Siluriformes</taxon>
        <taxon>Pangasiidae</taxon>
        <taxon>Pangasianodon</taxon>
    </lineage>
</organism>
<evidence type="ECO:0000313" key="3">
    <source>
        <dbReference type="Proteomes" id="UP000327468"/>
    </source>
</evidence>
<keyword evidence="1" id="KW-0472">Membrane</keyword>
<dbReference type="Proteomes" id="UP000327468">
    <property type="component" value="Chromosome 11"/>
</dbReference>
<keyword evidence="1" id="KW-0812">Transmembrane</keyword>
<accession>A0A5N5MW75</accession>